<feature type="region of interest" description="Disordered" evidence="4">
    <location>
        <begin position="1"/>
        <end position="41"/>
    </location>
</feature>
<reference evidence="5 6" key="1">
    <citation type="submission" date="2016-09" db="EMBL/GenBank/DDBJ databases">
        <title>Extensive genetic diversity and differential bi-allelic expression allows diatom success in the polar Southern Ocean.</title>
        <authorList>
            <consortium name="DOE Joint Genome Institute"/>
            <person name="Mock T."/>
            <person name="Otillar R.P."/>
            <person name="Strauss J."/>
            <person name="Dupont C."/>
            <person name="Frickenhaus S."/>
            <person name="Maumus F."/>
            <person name="Mcmullan M."/>
            <person name="Sanges R."/>
            <person name="Schmutz J."/>
            <person name="Toseland A."/>
            <person name="Valas R."/>
            <person name="Veluchamy A."/>
            <person name="Ward B.J."/>
            <person name="Allen A."/>
            <person name="Barry K."/>
            <person name="Falciatore A."/>
            <person name="Ferrante M."/>
            <person name="Fortunato A.E."/>
            <person name="Gloeckner G."/>
            <person name="Gruber A."/>
            <person name="Hipkin R."/>
            <person name="Janech M."/>
            <person name="Kroth P."/>
            <person name="Leese F."/>
            <person name="Lindquist E."/>
            <person name="Lyon B.R."/>
            <person name="Martin J."/>
            <person name="Mayer C."/>
            <person name="Parker M."/>
            <person name="Quesneville H."/>
            <person name="Raymond J."/>
            <person name="Uhlig C."/>
            <person name="Valentin K.U."/>
            <person name="Worden A.Z."/>
            <person name="Armbrust E.V."/>
            <person name="Bowler C."/>
            <person name="Green B."/>
            <person name="Moulton V."/>
            <person name="Van Oosterhout C."/>
            <person name="Grigoriev I."/>
        </authorList>
    </citation>
    <scope>NUCLEOTIDE SEQUENCE [LARGE SCALE GENOMIC DNA]</scope>
    <source>
        <strain evidence="5 6">CCMP1102</strain>
    </source>
</reference>
<evidence type="ECO:0000256" key="3">
    <source>
        <dbReference type="PROSITE-ProRule" id="PRU00023"/>
    </source>
</evidence>
<dbReference type="Gene3D" id="1.25.40.20">
    <property type="entry name" value="Ankyrin repeat-containing domain"/>
    <property type="match status" value="1"/>
</dbReference>
<dbReference type="OrthoDB" id="47731at2759"/>
<dbReference type="InParanoid" id="A0A1E7FE83"/>
<gene>
    <name evidence="5" type="ORF">FRACYDRAFT_239061</name>
</gene>
<dbReference type="KEGG" id="fcy:FRACYDRAFT_239061"/>
<dbReference type="PROSITE" id="PS50088">
    <property type="entry name" value="ANK_REPEAT"/>
    <property type="match status" value="2"/>
</dbReference>
<proteinExistence type="predicted"/>
<dbReference type="SMART" id="SM00248">
    <property type="entry name" value="ANK"/>
    <property type="match status" value="2"/>
</dbReference>
<feature type="region of interest" description="Disordered" evidence="4">
    <location>
        <begin position="285"/>
        <end position="311"/>
    </location>
</feature>
<feature type="compositionally biased region" description="Polar residues" evidence="4">
    <location>
        <begin position="746"/>
        <end position="762"/>
    </location>
</feature>
<dbReference type="SUPFAM" id="SSF48403">
    <property type="entry name" value="Ankyrin repeat"/>
    <property type="match status" value="1"/>
</dbReference>
<sequence length="1212" mass="130186">MSSNSNKNSNNNTRTNGQQQSSASEMAASAAATSSGKKRKVWARTVNISSSNNSAAATTTPAVKITSNSGRTVNITNSSGRTVNITASNDNKNNQQNDGLTPEQLEAATMGMNSEDTAKYIELHKAHVKRMSSSSDRSSAGRGGGQGQGGGTEVKISFGPSRPPNSSSNNKKNNSSSSSNNTSAAITAAQMAAMMGAGGSGSGNSSISFGDLDLEALKEKAAAAAAGQNTFRNKHGLPCTEAEMKALMSMFVEIMGMSMNNNNSNNNGGKINAGVSAGIATFDGTNNSGDSKKSANSNSTTSSSNKNGGPVFSFGANPMDASSLAAVAAAASGSSSGMIPDHMAAATAGFFADGASWEALRQVEFLLHHRKQKEEAAKLASQFASGDWESLEQVAINDHLLESDDRERKAVKKREKKQRRKAKLKEEAAQKAAEAAQKKREKAIVSWRSRVVSACQSNEITKLDGLLQETPLRKLMEEDNNDDEAGTISTSSIISHLEFLLPNSVAKNRAHVERGIEARLRLAEYVLHTDLLLAFKPLRSGRTALHTACFHGDVRFLQLLFDKVDSYEPKEGKDPLPESFLNLTCDESGWSPLHYAAVSGSSEVMELLLEKGSNLSTLTDVTHTWRESDGRGITPGELVQYVQSGNYEKDIETHGLALQEMTNSFFNHHQERRVFLRKLERVYQRLSDVEKNGYTPISKDNTNSVIESEITNEDASLNTSEISSSKNKKKKKKKKKQSGKDAESSIEASNIADQKHSASAHSDSTEVKEKEDPLVTALLGMGFIESQILAAVKACGGTHRATADDLVMWILGQGGDEESAAEASSADIEEQSQESENNDRHQREDSPGPDEIAQREEAARQQEETTRRLAAKREEKRRRNREWNNREQARQEQEAIAKVTQKVFSVPQPSVPIPSLGVPLQSNAQRRMPNGMHPSASLPAHSISGLKSSTRQPQMVLTTSEMISGGQWATAPVTMQSQSYASSSQQRNITPTLATNQQQVLPASSYFSSINDDDKTVSSFGSNRGMSISSKEFVPLVPHGSVPPPGFMSGQPMAIPLRPLVATVPEDTSSDAYSEDNQQGEIRATAKAFVPSNFGQNTMPKGGSLQNEYVPSHGRGATQTVFPPDMLQHHETPAGNSSLLGSSLTGSFEHTPSMTPASEDSAAFSTSFVNGPNAEEPPLSVPFGFSRGKSEESNDIGGSRLLGTMQSEYSIA</sequence>
<dbReference type="InterPro" id="IPR002110">
    <property type="entry name" value="Ankyrin_rpt"/>
</dbReference>
<evidence type="ECO:0000256" key="1">
    <source>
        <dbReference type="ARBA" id="ARBA00022737"/>
    </source>
</evidence>
<evidence type="ECO:0000256" key="2">
    <source>
        <dbReference type="ARBA" id="ARBA00023043"/>
    </source>
</evidence>
<feature type="compositionally biased region" description="Low complexity" evidence="4">
    <location>
        <begin position="1"/>
        <end position="35"/>
    </location>
</feature>
<accession>A0A1E7FE83</accession>
<keyword evidence="6" id="KW-1185">Reference proteome</keyword>
<feature type="region of interest" description="Disordered" evidence="4">
    <location>
        <begin position="817"/>
        <end position="893"/>
    </location>
</feature>
<dbReference type="PANTHER" id="PTHR24198">
    <property type="entry name" value="ANKYRIN REPEAT AND PROTEIN KINASE DOMAIN-CONTAINING PROTEIN"/>
    <property type="match status" value="1"/>
</dbReference>
<feature type="compositionally biased region" description="Basic and acidic residues" evidence="4">
    <location>
        <begin position="837"/>
        <end position="874"/>
    </location>
</feature>
<evidence type="ECO:0000313" key="5">
    <source>
        <dbReference type="EMBL" id="OEU16470.1"/>
    </source>
</evidence>
<feature type="region of interest" description="Disordered" evidence="4">
    <location>
        <begin position="406"/>
        <end position="433"/>
    </location>
</feature>
<dbReference type="PANTHER" id="PTHR24198:SF165">
    <property type="entry name" value="ANKYRIN REPEAT-CONTAINING PROTEIN-RELATED"/>
    <property type="match status" value="1"/>
</dbReference>
<feature type="region of interest" description="Disordered" evidence="4">
    <location>
        <begin position="70"/>
        <end position="99"/>
    </location>
</feature>
<feature type="region of interest" description="Disordered" evidence="4">
    <location>
        <begin position="127"/>
        <end position="182"/>
    </location>
</feature>
<feature type="compositionally biased region" description="Gly residues" evidence="4">
    <location>
        <begin position="141"/>
        <end position="152"/>
    </location>
</feature>
<dbReference type="Proteomes" id="UP000095751">
    <property type="component" value="Unassembled WGS sequence"/>
</dbReference>
<dbReference type="PROSITE" id="PS50297">
    <property type="entry name" value="ANK_REP_REGION"/>
    <property type="match status" value="2"/>
</dbReference>
<feature type="compositionally biased region" description="Basic residues" evidence="4">
    <location>
        <begin position="726"/>
        <end position="737"/>
    </location>
</feature>
<feature type="compositionally biased region" description="Low complexity" evidence="4">
    <location>
        <begin position="165"/>
        <end position="182"/>
    </location>
</feature>
<evidence type="ECO:0000256" key="4">
    <source>
        <dbReference type="SAM" id="MobiDB-lite"/>
    </source>
</evidence>
<name>A0A1E7FE83_9STRA</name>
<feature type="compositionally biased region" description="Polar residues" evidence="4">
    <location>
        <begin position="713"/>
        <end position="722"/>
    </location>
</feature>
<feature type="region of interest" description="Disordered" evidence="4">
    <location>
        <begin position="713"/>
        <end position="769"/>
    </location>
</feature>
<dbReference type="AlphaFoldDB" id="A0A1E7FE83"/>
<feature type="compositionally biased region" description="Basic and acidic residues" evidence="4">
    <location>
        <begin position="881"/>
        <end position="893"/>
    </location>
</feature>
<dbReference type="Pfam" id="PF12796">
    <property type="entry name" value="Ank_2"/>
    <property type="match status" value="1"/>
</dbReference>
<evidence type="ECO:0000313" key="6">
    <source>
        <dbReference type="Proteomes" id="UP000095751"/>
    </source>
</evidence>
<organism evidence="5 6">
    <name type="scientific">Fragilariopsis cylindrus CCMP1102</name>
    <dbReference type="NCBI Taxonomy" id="635003"/>
    <lineage>
        <taxon>Eukaryota</taxon>
        <taxon>Sar</taxon>
        <taxon>Stramenopiles</taxon>
        <taxon>Ochrophyta</taxon>
        <taxon>Bacillariophyta</taxon>
        <taxon>Bacillariophyceae</taxon>
        <taxon>Bacillariophycidae</taxon>
        <taxon>Bacillariales</taxon>
        <taxon>Bacillariaceae</taxon>
        <taxon>Fragilariopsis</taxon>
    </lineage>
</organism>
<keyword evidence="1" id="KW-0677">Repeat</keyword>
<dbReference type="EMBL" id="KV784358">
    <property type="protein sequence ID" value="OEU16470.1"/>
    <property type="molecule type" value="Genomic_DNA"/>
</dbReference>
<feature type="compositionally biased region" description="Basic residues" evidence="4">
    <location>
        <begin position="409"/>
        <end position="423"/>
    </location>
</feature>
<keyword evidence="2 3" id="KW-0040">ANK repeat</keyword>
<feature type="region of interest" description="Disordered" evidence="4">
    <location>
        <begin position="1173"/>
        <end position="1212"/>
    </location>
</feature>
<feature type="compositionally biased region" description="Low complexity" evidence="4">
    <location>
        <begin position="294"/>
        <end position="307"/>
    </location>
</feature>
<feature type="repeat" description="ANK" evidence="3">
    <location>
        <begin position="588"/>
        <end position="620"/>
    </location>
</feature>
<feature type="repeat" description="ANK" evidence="3">
    <location>
        <begin position="540"/>
        <end position="563"/>
    </location>
</feature>
<protein>
    <submittedName>
        <fullName evidence="5">Uncharacterized protein</fullName>
    </submittedName>
</protein>
<dbReference type="InterPro" id="IPR036770">
    <property type="entry name" value="Ankyrin_rpt-contain_sf"/>
</dbReference>